<accession>A9NXL1</accession>
<sequence length="71" mass="8133">MAEVCIQRKENSERHIETIIIDGNESGVKLDLKSKVSRRQSLAADDRLDESFKFGLCLCRLELEVSKHVNM</sequence>
<dbReference type="AlphaFoldDB" id="A9NXL1"/>
<evidence type="ECO:0000313" key="1">
    <source>
        <dbReference type="EMBL" id="ABK25372.1"/>
    </source>
</evidence>
<name>A9NXL1_PICSI</name>
<reference evidence="1" key="1">
    <citation type="journal article" date="2008" name="BMC Genomics">
        <title>A conifer genomics resource of 200,000 spruce (Picea spp.) ESTs and 6,464 high-quality, sequence-finished full-length cDNAs for Sitka spruce (Picea sitchensis).</title>
        <authorList>
            <person name="Ralph S.G."/>
            <person name="Chun H.J."/>
            <person name="Kolosova N."/>
            <person name="Cooper D."/>
            <person name="Oddy C."/>
            <person name="Ritland C.E."/>
            <person name="Kirkpatrick R."/>
            <person name="Moore R."/>
            <person name="Barber S."/>
            <person name="Holt R.A."/>
            <person name="Jones S.J."/>
            <person name="Marra M.A."/>
            <person name="Douglas C.J."/>
            <person name="Ritland K."/>
            <person name="Bohlmann J."/>
        </authorList>
    </citation>
    <scope>NUCLEOTIDE SEQUENCE</scope>
    <source>
        <tissue evidence="1">Green portion of the leader tissue</tissue>
    </source>
</reference>
<protein>
    <submittedName>
        <fullName evidence="1">Uncharacterized protein</fullName>
    </submittedName>
</protein>
<dbReference type="EMBL" id="EF086085">
    <property type="protein sequence ID" value="ABK25372.1"/>
    <property type="molecule type" value="mRNA"/>
</dbReference>
<proteinExistence type="evidence at transcript level"/>
<organism evidence="1">
    <name type="scientific">Picea sitchensis</name>
    <name type="common">Sitka spruce</name>
    <name type="synonym">Pinus sitchensis</name>
    <dbReference type="NCBI Taxonomy" id="3332"/>
    <lineage>
        <taxon>Eukaryota</taxon>
        <taxon>Viridiplantae</taxon>
        <taxon>Streptophyta</taxon>
        <taxon>Embryophyta</taxon>
        <taxon>Tracheophyta</taxon>
        <taxon>Spermatophyta</taxon>
        <taxon>Pinopsida</taxon>
        <taxon>Pinidae</taxon>
        <taxon>Conifers I</taxon>
        <taxon>Pinales</taxon>
        <taxon>Pinaceae</taxon>
        <taxon>Picea</taxon>
    </lineage>
</organism>